<reference evidence="7 8" key="1">
    <citation type="submission" date="2020-08" db="EMBL/GenBank/DDBJ databases">
        <title>Novel species isolated from subtropical streams in China.</title>
        <authorList>
            <person name="Lu H."/>
        </authorList>
    </citation>
    <scope>NUCLEOTIDE SEQUENCE [LARGE SCALE GENOMIC DNA]</scope>
    <source>
        <strain evidence="7 8">CY18W</strain>
    </source>
</reference>
<dbReference type="Pfam" id="PF00440">
    <property type="entry name" value="TetR_N"/>
    <property type="match status" value="1"/>
</dbReference>
<gene>
    <name evidence="7" type="ORF">H8L32_06205</name>
</gene>
<sequence>MARTQASDHQLQRDEILEQAAQAFASHSYPGTSMSLLAQACGTSKARLYHYYASKEAILFDLLDRYTKVLIRLAETHTELTELIAAFLAEYEHSQTRHIALLNDVKFLEEPQRLLILDAQRSIVNLFASAIQRRFPRRTDAQNRSAITMLLFGMINWTFTWLKPQQEGDKISYADFAVLVTRIFMQGMEGLPELPSTDDQAGRQIQPSPR</sequence>
<dbReference type="PANTHER" id="PTHR30055">
    <property type="entry name" value="HTH-TYPE TRANSCRIPTIONAL REGULATOR RUTR"/>
    <property type="match status" value="1"/>
</dbReference>
<dbReference type="Gene3D" id="1.10.357.10">
    <property type="entry name" value="Tetracycline Repressor, domain 2"/>
    <property type="match status" value="1"/>
</dbReference>
<evidence type="ECO:0000256" key="5">
    <source>
        <dbReference type="SAM" id="MobiDB-lite"/>
    </source>
</evidence>
<organism evidence="7 8">
    <name type="scientific">Undibacterium hunanense</name>
    <dbReference type="NCBI Taxonomy" id="2762292"/>
    <lineage>
        <taxon>Bacteria</taxon>
        <taxon>Pseudomonadati</taxon>
        <taxon>Pseudomonadota</taxon>
        <taxon>Betaproteobacteria</taxon>
        <taxon>Burkholderiales</taxon>
        <taxon>Oxalobacteraceae</taxon>
        <taxon>Undibacterium</taxon>
    </lineage>
</organism>
<protein>
    <submittedName>
        <fullName evidence="7">TetR/AcrR family transcriptional regulator</fullName>
    </submittedName>
</protein>
<name>A0ABR6ZMN6_9BURK</name>
<evidence type="ECO:0000256" key="1">
    <source>
        <dbReference type="ARBA" id="ARBA00023015"/>
    </source>
</evidence>
<evidence type="ECO:0000313" key="7">
    <source>
        <dbReference type="EMBL" id="MBC3917064.1"/>
    </source>
</evidence>
<dbReference type="EMBL" id="JACOGF010000002">
    <property type="protein sequence ID" value="MBC3917064.1"/>
    <property type="molecule type" value="Genomic_DNA"/>
</dbReference>
<dbReference type="SUPFAM" id="SSF46689">
    <property type="entry name" value="Homeodomain-like"/>
    <property type="match status" value="1"/>
</dbReference>
<dbReference type="PANTHER" id="PTHR30055:SF234">
    <property type="entry name" value="HTH-TYPE TRANSCRIPTIONAL REGULATOR BETI"/>
    <property type="match status" value="1"/>
</dbReference>
<dbReference type="Proteomes" id="UP000650424">
    <property type="component" value="Unassembled WGS sequence"/>
</dbReference>
<feature type="DNA-binding region" description="H-T-H motif" evidence="4">
    <location>
        <begin position="33"/>
        <end position="52"/>
    </location>
</feature>
<dbReference type="Gene3D" id="1.10.10.60">
    <property type="entry name" value="Homeodomain-like"/>
    <property type="match status" value="1"/>
</dbReference>
<keyword evidence="8" id="KW-1185">Reference proteome</keyword>
<evidence type="ECO:0000256" key="2">
    <source>
        <dbReference type="ARBA" id="ARBA00023125"/>
    </source>
</evidence>
<dbReference type="InterPro" id="IPR001647">
    <property type="entry name" value="HTH_TetR"/>
</dbReference>
<dbReference type="Pfam" id="PF17932">
    <property type="entry name" value="TetR_C_24"/>
    <property type="match status" value="1"/>
</dbReference>
<dbReference type="InterPro" id="IPR041490">
    <property type="entry name" value="KstR2_TetR_C"/>
</dbReference>
<feature type="domain" description="HTH tetR-type" evidence="6">
    <location>
        <begin position="10"/>
        <end position="70"/>
    </location>
</feature>
<proteinExistence type="predicted"/>
<comment type="caution">
    <text evidence="7">The sequence shown here is derived from an EMBL/GenBank/DDBJ whole genome shotgun (WGS) entry which is preliminary data.</text>
</comment>
<keyword evidence="2 4" id="KW-0238">DNA-binding</keyword>
<keyword evidence="3" id="KW-0804">Transcription</keyword>
<dbReference type="PRINTS" id="PR00455">
    <property type="entry name" value="HTHTETR"/>
</dbReference>
<evidence type="ECO:0000313" key="8">
    <source>
        <dbReference type="Proteomes" id="UP000650424"/>
    </source>
</evidence>
<evidence type="ECO:0000256" key="3">
    <source>
        <dbReference type="ARBA" id="ARBA00023163"/>
    </source>
</evidence>
<accession>A0ABR6ZMN6</accession>
<dbReference type="RefSeq" id="WP_186946276.1">
    <property type="nucleotide sequence ID" value="NZ_JACOGF010000002.1"/>
</dbReference>
<evidence type="ECO:0000259" key="6">
    <source>
        <dbReference type="PROSITE" id="PS50977"/>
    </source>
</evidence>
<dbReference type="PROSITE" id="PS50977">
    <property type="entry name" value="HTH_TETR_2"/>
    <property type="match status" value="1"/>
</dbReference>
<dbReference type="InterPro" id="IPR009057">
    <property type="entry name" value="Homeodomain-like_sf"/>
</dbReference>
<feature type="compositionally biased region" description="Polar residues" evidence="5">
    <location>
        <begin position="197"/>
        <end position="210"/>
    </location>
</feature>
<dbReference type="InterPro" id="IPR050109">
    <property type="entry name" value="HTH-type_TetR-like_transc_reg"/>
</dbReference>
<feature type="region of interest" description="Disordered" evidence="5">
    <location>
        <begin position="191"/>
        <end position="210"/>
    </location>
</feature>
<keyword evidence="1" id="KW-0805">Transcription regulation</keyword>
<evidence type="ECO:0000256" key="4">
    <source>
        <dbReference type="PROSITE-ProRule" id="PRU00335"/>
    </source>
</evidence>